<comment type="caution">
    <text evidence="2">The sequence shown here is derived from an EMBL/GenBank/DDBJ whole genome shotgun (WGS) entry which is preliminary data.</text>
</comment>
<name>A0A9W5TV31_9BACI</name>
<proteinExistence type="predicted"/>
<protein>
    <recommendedName>
        <fullName evidence="1">Calcineurin-like phosphoesterase domain-containing protein</fullName>
    </recommendedName>
</protein>
<reference evidence="2" key="1">
    <citation type="journal article" date="2014" name="Int. J. Syst. Evol. Microbiol.">
        <title>Complete genome sequence of Corynebacterium casei LMG S-19264T (=DSM 44701T), isolated from a smear-ripened cheese.</title>
        <authorList>
            <consortium name="US DOE Joint Genome Institute (JGI-PGF)"/>
            <person name="Walter F."/>
            <person name="Albersmeier A."/>
            <person name="Kalinowski J."/>
            <person name="Ruckert C."/>
        </authorList>
    </citation>
    <scope>NUCLEOTIDE SEQUENCE</scope>
    <source>
        <strain evidence="2">CGMCC 1.15454</strain>
    </source>
</reference>
<evidence type="ECO:0000313" key="2">
    <source>
        <dbReference type="EMBL" id="GGB33661.1"/>
    </source>
</evidence>
<dbReference type="GO" id="GO:0008758">
    <property type="term" value="F:UDP-2,3-diacylglucosamine hydrolase activity"/>
    <property type="evidence" value="ECO:0007669"/>
    <property type="project" value="TreeGrafter"/>
</dbReference>
<dbReference type="Gene3D" id="3.60.21.10">
    <property type="match status" value="1"/>
</dbReference>
<dbReference type="PANTHER" id="PTHR31302:SF32">
    <property type="entry name" value="PHOSPHOESTERASE"/>
    <property type="match status" value="1"/>
</dbReference>
<dbReference type="Pfam" id="PF00149">
    <property type="entry name" value="Metallophos"/>
    <property type="match status" value="1"/>
</dbReference>
<dbReference type="InterPro" id="IPR029052">
    <property type="entry name" value="Metallo-depent_PP-like"/>
</dbReference>
<accession>A0A9W5TV31</accession>
<dbReference type="GO" id="GO:0016020">
    <property type="term" value="C:membrane"/>
    <property type="evidence" value="ECO:0007669"/>
    <property type="project" value="GOC"/>
</dbReference>
<feature type="domain" description="Calcineurin-like phosphoesterase" evidence="1">
    <location>
        <begin position="22"/>
        <end position="128"/>
    </location>
</feature>
<dbReference type="EMBL" id="BMJD01000004">
    <property type="protein sequence ID" value="GGB33661.1"/>
    <property type="molecule type" value="Genomic_DNA"/>
</dbReference>
<evidence type="ECO:0000313" key="3">
    <source>
        <dbReference type="Proteomes" id="UP000621492"/>
    </source>
</evidence>
<dbReference type="InterPro" id="IPR004843">
    <property type="entry name" value="Calcineurin-like_PHP"/>
</dbReference>
<dbReference type="PANTHER" id="PTHR31302">
    <property type="entry name" value="TRANSMEMBRANE PROTEIN WITH METALLOPHOSPHOESTERASE DOMAIN-RELATED"/>
    <property type="match status" value="1"/>
</dbReference>
<dbReference type="SUPFAM" id="SSF56300">
    <property type="entry name" value="Metallo-dependent phosphatases"/>
    <property type="match status" value="1"/>
</dbReference>
<keyword evidence="3" id="KW-1185">Reference proteome</keyword>
<sequence length="180" mass="20225">MLSEGTLTEKGVPLNRTKENIKRLKFLHAPIYFVWGNNDYEADPEAIYKLLCEVLANAHHNITTENNGSISVLGLDCCYYKEARLDLAMENSAGEYYILITHAPKAFYELTTEDQKNINLVLAGHTHGGQIRIFGFGLYQKGGLERYDKTNVLVSEGYGYTGLPFRLGTKAECHVITLKC</sequence>
<evidence type="ECO:0000259" key="1">
    <source>
        <dbReference type="Pfam" id="PF00149"/>
    </source>
</evidence>
<gene>
    <name evidence="2" type="ORF">GCM10011409_08860</name>
</gene>
<dbReference type="GO" id="GO:0009245">
    <property type="term" value="P:lipid A biosynthetic process"/>
    <property type="evidence" value="ECO:0007669"/>
    <property type="project" value="TreeGrafter"/>
</dbReference>
<reference evidence="2" key="2">
    <citation type="submission" date="2020-09" db="EMBL/GenBank/DDBJ databases">
        <authorList>
            <person name="Sun Q."/>
            <person name="Zhou Y."/>
        </authorList>
    </citation>
    <scope>NUCLEOTIDE SEQUENCE</scope>
    <source>
        <strain evidence="2">CGMCC 1.15454</strain>
    </source>
</reference>
<dbReference type="InterPro" id="IPR051158">
    <property type="entry name" value="Metallophosphoesterase_sf"/>
</dbReference>
<dbReference type="AlphaFoldDB" id="A0A9W5TV31"/>
<organism evidence="2 3">
    <name type="scientific">Lentibacillus populi</name>
    <dbReference type="NCBI Taxonomy" id="1827502"/>
    <lineage>
        <taxon>Bacteria</taxon>
        <taxon>Bacillati</taxon>
        <taxon>Bacillota</taxon>
        <taxon>Bacilli</taxon>
        <taxon>Bacillales</taxon>
        <taxon>Bacillaceae</taxon>
        <taxon>Lentibacillus</taxon>
    </lineage>
</organism>
<dbReference type="Proteomes" id="UP000621492">
    <property type="component" value="Unassembled WGS sequence"/>
</dbReference>